<gene>
    <name evidence="1" type="ORF">RPERSI_LOCUS24094</name>
</gene>
<reference evidence="1" key="1">
    <citation type="submission" date="2021-06" db="EMBL/GenBank/DDBJ databases">
        <authorList>
            <person name="Kallberg Y."/>
            <person name="Tangrot J."/>
            <person name="Rosling A."/>
        </authorList>
    </citation>
    <scope>NUCLEOTIDE SEQUENCE</scope>
    <source>
        <strain evidence="1">MA461A</strain>
    </source>
</reference>
<feature type="non-terminal residue" evidence="1">
    <location>
        <position position="124"/>
    </location>
</feature>
<feature type="non-terminal residue" evidence="1">
    <location>
        <position position="1"/>
    </location>
</feature>
<name>A0ACA9RXE3_9GLOM</name>
<proteinExistence type="predicted"/>
<evidence type="ECO:0000313" key="1">
    <source>
        <dbReference type="EMBL" id="CAG8814879.1"/>
    </source>
</evidence>
<accession>A0ACA9RXE3</accession>
<keyword evidence="2" id="KW-1185">Reference proteome</keyword>
<dbReference type="Proteomes" id="UP000789920">
    <property type="component" value="Unassembled WGS sequence"/>
</dbReference>
<organism evidence="1 2">
    <name type="scientific">Racocetra persica</name>
    <dbReference type="NCBI Taxonomy" id="160502"/>
    <lineage>
        <taxon>Eukaryota</taxon>
        <taxon>Fungi</taxon>
        <taxon>Fungi incertae sedis</taxon>
        <taxon>Mucoromycota</taxon>
        <taxon>Glomeromycotina</taxon>
        <taxon>Glomeromycetes</taxon>
        <taxon>Diversisporales</taxon>
        <taxon>Gigasporaceae</taxon>
        <taxon>Racocetra</taxon>
    </lineage>
</organism>
<sequence>YSESETQEPHTYPGFTDISGEQKISKEMKRFSEIVNIKRIEFIKAKLINKTALEIWHPISITCEEADFQKTKSSLTKLQLSSIINSLIPSLGDFDRSHFRGLLSKSHNDLINILREIRSVVAEN</sequence>
<comment type="caution">
    <text evidence="1">The sequence shown here is derived from an EMBL/GenBank/DDBJ whole genome shotgun (WGS) entry which is preliminary data.</text>
</comment>
<evidence type="ECO:0000313" key="2">
    <source>
        <dbReference type="Proteomes" id="UP000789920"/>
    </source>
</evidence>
<protein>
    <submittedName>
        <fullName evidence="1">22716_t:CDS:1</fullName>
    </submittedName>
</protein>
<dbReference type="EMBL" id="CAJVQC010076671">
    <property type="protein sequence ID" value="CAG8814879.1"/>
    <property type="molecule type" value="Genomic_DNA"/>
</dbReference>